<evidence type="ECO:0000313" key="1">
    <source>
        <dbReference type="EMBL" id="BDI33488.1"/>
    </source>
</evidence>
<dbReference type="InterPro" id="IPR001119">
    <property type="entry name" value="SLH_dom"/>
</dbReference>
<dbReference type="KEGG" id="ccot:CCAX7_55390"/>
<dbReference type="PROSITE" id="PS51272">
    <property type="entry name" value="SLH"/>
    <property type="match status" value="1"/>
</dbReference>
<keyword evidence="2" id="KW-1185">Reference proteome</keyword>
<dbReference type="InterPro" id="IPR005288">
    <property type="entry name" value="NadB"/>
</dbReference>
<name>A0A402D0U8_9BACT</name>
<protein>
    <submittedName>
        <fullName evidence="1">FAD-dependent oxidoreductase</fullName>
    </submittedName>
</protein>
<dbReference type="Gene3D" id="3.50.50.60">
    <property type="entry name" value="FAD/NAD(P)-binding domain"/>
    <property type="match status" value="1"/>
</dbReference>
<dbReference type="Pfam" id="PF12831">
    <property type="entry name" value="FAD_oxidored"/>
    <property type="match status" value="1"/>
</dbReference>
<dbReference type="Proteomes" id="UP000287394">
    <property type="component" value="Chromosome"/>
</dbReference>
<dbReference type="EMBL" id="AP025739">
    <property type="protein sequence ID" value="BDI33488.1"/>
    <property type="molecule type" value="Genomic_DNA"/>
</dbReference>
<dbReference type="GO" id="GO:0008734">
    <property type="term" value="F:L-aspartate oxidase activity"/>
    <property type="evidence" value="ECO:0007669"/>
    <property type="project" value="InterPro"/>
</dbReference>
<dbReference type="InterPro" id="IPR036188">
    <property type="entry name" value="FAD/NAD-bd_sf"/>
</dbReference>
<sequence>MTDITYDILIVGGSLGGVAAALSAASRGLGVCLLEATSWLGGQYTAQGVTKPDENEFIETVGSTPSYRAFRHAVRAYYRGNARLSARGAAQPEFNPGGAYPGFTMEPLVGNFVLGQLLSNNPNIHVRLNTTITALEMDGDAVASVTAKDPSGVETRYLAGFYLDATDLGDLLPLSGQQEIDWTIGAESKAETGEPEAPDVAHPEWIQSITMPFAMEHRPRGEDHTIDKPEEYDKFKTEQDYTIVDGYISTMFVAGKDFWSYRSIIDADNFADPGYPFDVTMVNMVGNDYQAATIPTGDPAKDAAIVARARQASLGYLYWLQTECPRDGEPGRFGYPEFKLRADLFNTSDGTSAQAYIRESRRIKALKTVVQQEVDAQYAGGPRAALFKDSCGVGYYGGMDVHACAGVGTPEKFLKALPYQIPVSALIPRRLTNLLPACKNIGVTHLTNGAYRLHPSEWAIGEAAAALAAFCLQNSIAPAAVPADPAALKAFQHGLLGAGVPLFWWTDITEDSPYFAAVHLLGINGLVSGYSDMSYRPNNLLTDEDRQDLDNAVGQALPWPDAPMTRGQAARWLVQQLGL</sequence>
<dbReference type="AlphaFoldDB" id="A0A402D0U8"/>
<dbReference type="RefSeq" id="WP_119323179.1">
    <property type="nucleotide sequence ID" value="NZ_AP025739.1"/>
</dbReference>
<gene>
    <name evidence="1" type="ORF">CCAX7_55390</name>
</gene>
<evidence type="ECO:0000313" key="2">
    <source>
        <dbReference type="Proteomes" id="UP000287394"/>
    </source>
</evidence>
<dbReference type="PANTHER" id="PTHR42716">
    <property type="entry name" value="L-ASPARTATE OXIDASE"/>
    <property type="match status" value="1"/>
</dbReference>
<reference evidence="1 2" key="1">
    <citation type="journal article" date="2019" name="Int. J. Syst. Evol. Microbiol.">
        <title>Capsulimonas corticalis gen. nov., sp. nov., an aerobic capsulated bacterium, of a novel bacterial order, Capsulimonadales ord. nov., of the class Armatimonadia of the phylum Armatimonadetes.</title>
        <authorList>
            <person name="Li J."/>
            <person name="Kudo C."/>
            <person name="Tonouchi A."/>
        </authorList>
    </citation>
    <scope>NUCLEOTIDE SEQUENCE [LARGE SCALE GENOMIC DNA]</scope>
    <source>
        <strain evidence="1 2">AX-7</strain>
    </source>
</reference>
<accession>A0A402D0U8</accession>
<dbReference type="SUPFAM" id="SSF51905">
    <property type="entry name" value="FAD/NAD(P)-binding domain"/>
    <property type="match status" value="1"/>
</dbReference>
<organism evidence="1 2">
    <name type="scientific">Capsulimonas corticalis</name>
    <dbReference type="NCBI Taxonomy" id="2219043"/>
    <lineage>
        <taxon>Bacteria</taxon>
        <taxon>Bacillati</taxon>
        <taxon>Armatimonadota</taxon>
        <taxon>Armatimonadia</taxon>
        <taxon>Capsulimonadales</taxon>
        <taxon>Capsulimonadaceae</taxon>
        <taxon>Capsulimonas</taxon>
    </lineage>
</organism>
<dbReference type="GO" id="GO:0009435">
    <property type="term" value="P:NAD+ biosynthetic process"/>
    <property type="evidence" value="ECO:0007669"/>
    <property type="project" value="InterPro"/>
</dbReference>
<dbReference type="PANTHER" id="PTHR42716:SF1">
    <property type="entry name" value="SLL0471 PROTEIN"/>
    <property type="match status" value="1"/>
</dbReference>
<dbReference type="OrthoDB" id="615715at2"/>
<proteinExistence type="predicted"/>